<gene>
    <name evidence="2" type="ORF">NDU88_001897</name>
</gene>
<name>A0AAV7SC57_PLEWA</name>
<reference evidence="2" key="1">
    <citation type="journal article" date="2022" name="bioRxiv">
        <title>Sequencing and chromosome-scale assembly of the giantPleurodeles waltlgenome.</title>
        <authorList>
            <person name="Brown T."/>
            <person name="Elewa A."/>
            <person name="Iarovenko S."/>
            <person name="Subramanian E."/>
            <person name="Araus A.J."/>
            <person name="Petzold A."/>
            <person name="Susuki M."/>
            <person name="Suzuki K.-i.T."/>
            <person name="Hayashi T."/>
            <person name="Toyoda A."/>
            <person name="Oliveira C."/>
            <person name="Osipova E."/>
            <person name="Leigh N.D."/>
            <person name="Simon A."/>
            <person name="Yun M.H."/>
        </authorList>
    </citation>
    <scope>NUCLEOTIDE SEQUENCE</scope>
    <source>
        <strain evidence="2">20211129_DDA</strain>
        <tissue evidence="2">Liver</tissue>
    </source>
</reference>
<comment type="caution">
    <text evidence="2">The sequence shown here is derived from an EMBL/GenBank/DDBJ whole genome shotgun (WGS) entry which is preliminary data.</text>
</comment>
<proteinExistence type="predicted"/>
<evidence type="ECO:0000313" key="2">
    <source>
        <dbReference type="EMBL" id="KAJ1161411.1"/>
    </source>
</evidence>
<feature type="region of interest" description="Disordered" evidence="1">
    <location>
        <begin position="86"/>
        <end position="111"/>
    </location>
</feature>
<organism evidence="2 3">
    <name type="scientific">Pleurodeles waltl</name>
    <name type="common">Iberian ribbed newt</name>
    <dbReference type="NCBI Taxonomy" id="8319"/>
    <lineage>
        <taxon>Eukaryota</taxon>
        <taxon>Metazoa</taxon>
        <taxon>Chordata</taxon>
        <taxon>Craniata</taxon>
        <taxon>Vertebrata</taxon>
        <taxon>Euteleostomi</taxon>
        <taxon>Amphibia</taxon>
        <taxon>Batrachia</taxon>
        <taxon>Caudata</taxon>
        <taxon>Salamandroidea</taxon>
        <taxon>Salamandridae</taxon>
        <taxon>Pleurodelinae</taxon>
        <taxon>Pleurodeles</taxon>
    </lineage>
</organism>
<dbReference type="AlphaFoldDB" id="A0AAV7SC57"/>
<sequence>MSCTAQNIMPHHAGTHSCCLFPMAPRQEQRADTVQACPGLWGQQQSTLPSGSLRYKNLEHRGNDTSSKWLSRSARCPATLRAAQYKPPVQRTAMTPDAGVSETKRAPRMPV</sequence>
<protein>
    <submittedName>
        <fullName evidence="2">Uncharacterized protein</fullName>
    </submittedName>
</protein>
<accession>A0AAV7SC57</accession>
<keyword evidence="3" id="KW-1185">Reference proteome</keyword>
<dbReference type="EMBL" id="JANPWB010000008">
    <property type="protein sequence ID" value="KAJ1161411.1"/>
    <property type="molecule type" value="Genomic_DNA"/>
</dbReference>
<dbReference type="Proteomes" id="UP001066276">
    <property type="component" value="Chromosome 4_2"/>
</dbReference>
<evidence type="ECO:0000256" key="1">
    <source>
        <dbReference type="SAM" id="MobiDB-lite"/>
    </source>
</evidence>
<evidence type="ECO:0000313" key="3">
    <source>
        <dbReference type="Proteomes" id="UP001066276"/>
    </source>
</evidence>